<sequence length="1055" mass="119880">MKVKREDNSDEDFLKASANSKKRKVKSNLEERSINTQSSGTGGLCESFKKIYQLFQFINTTYTFLNARNCLIITFPMLESAYKSAFQKDLTITDLVKLQLICPKLVNFQYKSVEGLALAINKNTQAKEIFDGLIEGQTYILVFELSEGNKGKGRGGHNSKNPTMKSQIHKQLLSIDYLKKVIKKRNLIFEECLNNYYDRLVCTKKDPDSELDREANLHIPISPTDFDDSVSVKSEIVPLQTKPETIDEILDLLRGIKDYENQIVDEGTYSTEAKACKVGFLSKQLSQELIDALYSANGIKEIYEHQALAINWLWERHNVIVSTATSSGKSLVYQLPILHDLQNDPETTALIVFPTKALAQDQKRSLQEVLSYMPSLSFVQVETFDGDTPIERRENIIEKCNIIFTNPDMLHQTILPRHDKWYRFLKNLRYFILDEIHVYNGIFGVHVSFILRRLRRLCCYLGNDNCRFVSCSATINDPQRHMQTIIGTKDVSVVDFTASPCGEKLYVMWNPPYTDPSDPSKGRKSALHEASKLFILLVERNVRTIVFCRVRKSCETLMQAVLTELKQEKKDHLIPKIQSYRAGYTLSDRRLIEKKMFDGELLGIIATNALELGIDIGSLDAVVTLGFPYSISNLKQQFGRAGRRNKLSLAVYVVETFPMDQYYLQHPEDLRYGSKAELTVDLSNELLLSHHLQCAASEFPVNPETDSKFFGSLTKKVAREKLLGDEQGLYHPHPSYLPYPATQVKIRNISEDMYTLVDVTNGQLKHLEDLEPFRVALTAYEGAVYIYQGRTFIIRNLDIDRRRIEAQRVDVDWITAQRDYTDVDPTRTFARFPLFGGASQAYFGNVRAALHVFGYFKINKKREIIDTVDIVDKPVIIDSKGFWIDVPWHIIELLSWKKINGAASIHAAEHALLSLMPLYISNGGNDIRTECKAGEKEFKQSDSQRRRPARLIYYDDAGDTAGAGLCQRAVLHLKELMSLAIERLESCQCTQPEGCVQCITTSKFAGGTCSGEVLDKHGAYILLKMLMGQSVNLDKIPDGPEPDEAHAIRTLIPFS</sequence>
<feature type="region of interest" description="Disordered" evidence="3">
    <location>
        <begin position="1"/>
        <end position="29"/>
    </location>
</feature>
<protein>
    <submittedName>
        <fullName evidence="6">RecQ type DNA helicase Hrq1</fullName>
    </submittedName>
</protein>
<evidence type="ECO:0000259" key="4">
    <source>
        <dbReference type="PROSITE" id="PS51192"/>
    </source>
</evidence>
<keyword evidence="8" id="KW-1185">Reference proteome</keyword>
<dbReference type="InterPro" id="IPR018973">
    <property type="entry name" value="MZB"/>
</dbReference>
<proteinExistence type="predicted"/>
<dbReference type="GO" id="GO:0003676">
    <property type="term" value="F:nucleic acid binding"/>
    <property type="evidence" value="ECO:0007669"/>
    <property type="project" value="InterPro"/>
</dbReference>
<dbReference type="Pfam" id="PF22982">
    <property type="entry name" value="WHD_HRQ1"/>
    <property type="match status" value="1"/>
</dbReference>
<evidence type="ECO:0000256" key="2">
    <source>
        <dbReference type="ARBA" id="ARBA00022840"/>
    </source>
</evidence>
<evidence type="ECO:0000256" key="1">
    <source>
        <dbReference type="ARBA" id="ARBA00022741"/>
    </source>
</evidence>
<dbReference type="RefSeq" id="XP_002173412.1">
    <property type="nucleotide sequence ID" value="XM_002173376.1"/>
</dbReference>
<name>B6K1T8_SCHJY</name>
<evidence type="ECO:0000313" key="7">
    <source>
        <dbReference type="JaponicusDB" id="SJAG_02200"/>
    </source>
</evidence>
<dbReference type="CDD" id="cd18797">
    <property type="entry name" value="SF2_C_Hrq"/>
    <property type="match status" value="1"/>
</dbReference>
<keyword evidence="1" id="KW-0547">Nucleotide-binding</keyword>
<dbReference type="OMA" id="GAVHLHQ"/>
<dbReference type="InterPro" id="IPR011545">
    <property type="entry name" value="DEAD/DEAH_box_helicase_dom"/>
</dbReference>
<dbReference type="GO" id="GO:0043138">
    <property type="term" value="F:3'-5' DNA helicase activity"/>
    <property type="evidence" value="ECO:0000318"/>
    <property type="project" value="GO_Central"/>
</dbReference>
<evidence type="ECO:0000313" key="6">
    <source>
        <dbReference type="EMBL" id="EEB07119.1"/>
    </source>
</evidence>
<keyword evidence="6" id="KW-0378">Hydrolase</keyword>
<dbReference type="InterPro" id="IPR027417">
    <property type="entry name" value="P-loop_NTPase"/>
</dbReference>
<feature type="domain" description="Helicase ATP-binding" evidence="4">
    <location>
        <begin position="310"/>
        <end position="493"/>
    </location>
</feature>
<organism evidence="6 8">
    <name type="scientific">Schizosaccharomyces japonicus (strain yFS275 / FY16936)</name>
    <name type="common">Fission yeast</name>
    <dbReference type="NCBI Taxonomy" id="402676"/>
    <lineage>
        <taxon>Eukaryota</taxon>
        <taxon>Fungi</taxon>
        <taxon>Dikarya</taxon>
        <taxon>Ascomycota</taxon>
        <taxon>Taphrinomycotina</taxon>
        <taxon>Schizosaccharomycetes</taxon>
        <taxon>Schizosaccharomycetales</taxon>
        <taxon>Schizosaccharomycetaceae</taxon>
        <taxon>Schizosaccharomyces</taxon>
    </lineage>
</organism>
<dbReference type="OrthoDB" id="18781at2759"/>
<dbReference type="PANTHER" id="PTHR47957:SF3">
    <property type="entry name" value="ATP-DEPENDENT HELICASE HRQ1"/>
    <property type="match status" value="1"/>
</dbReference>
<dbReference type="Pfam" id="PF09369">
    <property type="entry name" value="MZB"/>
    <property type="match status" value="1"/>
</dbReference>
<dbReference type="GO" id="GO:0006289">
    <property type="term" value="P:nucleotide-excision repair"/>
    <property type="evidence" value="ECO:0000318"/>
    <property type="project" value="GO_Central"/>
</dbReference>
<dbReference type="STRING" id="402676.B6K1T8"/>
<dbReference type="Proteomes" id="UP000001744">
    <property type="component" value="Unassembled WGS sequence"/>
</dbReference>
<accession>B6K1T8</accession>
<reference evidence="6 8" key="1">
    <citation type="journal article" date="2011" name="Science">
        <title>Comparative functional genomics of the fission yeasts.</title>
        <authorList>
            <person name="Rhind N."/>
            <person name="Chen Z."/>
            <person name="Yassour M."/>
            <person name="Thompson D.A."/>
            <person name="Haas B.J."/>
            <person name="Habib N."/>
            <person name="Wapinski I."/>
            <person name="Roy S."/>
            <person name="Lin M.F."/>
            <person name="Heiman D.I."/>
            <person name="Young S.K."/>
            <person name="Furuya K."/>
            <person name="Guo Y."/>
            <person name="Pidoux A."/>
            <person name="Chen H.M."/>
            <person name="Robbertse B."/>
            <person name="Goldberg J.M."/>
            <person name="Aoki K."/>
            <person name="Bayne E.H."/>
            <person name="Berlin A.M."/>
            <person name="Desjardins C.A."/>
            <person name="Dobbs E."/>
            <person name="Dukaj L."/>
            <person name="Fan L."/>
            <person name="FitzGerald M.G."/>
            <person name="French C."/>
            <person name="Gujja S."/>
            <person name="Hansen K."/>
            <person name="Keifenheim D."/>
            <person name="Levin J.Z."/>
            <person name="Mosher R.A."/>
            <person name="Mueller C.A."/>
            <person name="Pfiffner J."/>
            <person name="Priest M."/>
            <person name="Russ C."/>
            <person name="Smialowska A."/>
            <person name="Swoboda P."/>
            <person name="Sykes S.M."/>
            <person name="Vaughn M."/>
            <person name="Vengrova S."/>
            <person name="Yoder R."/>
            <person name="Zeng Q."/>
            <person name="Allshire R."/>
            <person name="Baulcombe D."/>
            <person name="Birren B.W."/>
            <person name="Brown W."/>
            <person name="Ekwall K."/>
            <person name="Kellis M."/>
            <person name="Leatherwood J."/>
            <person name="Levin H."/>
            <person name="Margalit H."/>
            <person name="Martienssen R."/>
            <person name="Nieduszynski C.A."/>
            <person name="Spatafora J.W."/>
            <person name="Friedman N."/>
            <person name="Dalgaard J.Z."/>
            <person name="Baumann P."/>
            <person name="Niki H."/>
            <person name="Regev A."/>
            <person name="Nusbaum C."/>
        </authorList>
    </citation>
    <scope>NUCLEOTIDE SEQUENCE [LARGE SCALE GENOMIC DNA]</scope>
    <source>
        <strain evidence="8">yFS275 / FY16936</strain>
    </source>
</reference>
<evidence type="ECO:0000256" key="3">
    <source>
        <dbReference type="SAM" id="MobiDB-lite"/>
    </source>
</evidence>
<keyword evidence="6" id="KW-0347">Helicase</keyword>
<dbReference type="Pfam" id="PF00271">
    <property type="entry name" value="Helicase_C"/>
    <property type="match status" value="1"/>
</dbReference>
<dbReference type="FunFam" id="3.40.50.300:FF:001137">
    <property type="entry name" value="DEAD/DEAH box helicase"/>
    <property type="match status" value="1"/>
</dbReference>
<dbReference type="SMART" id="SM00487">
    <property type="entry name" value="DEXDc"/>
    <property type="match status" value="1"/>
</dbReference>
<dbReference type="eggNOG" id="KOG4150">
    <property type="taxonomic scope" value="Eukaryota"/>
</dbReference>
<dbReference type="InterPro" id="IPR001650">
    <property type="entry name" value="Helicase_C-like"/>
</dbReference>
<dbReference type="PANTHER" id="PTHR47957">
    <property type="entry name" value="ATP-DEPENDENT HELICASE HRQ1"/>
    <property type="match status" value="1"/>
</dbReference>
<dbReference type="SMART" id="SM00490">
    <property type="entry name" value="HELICc"/>
    <property type="match status" value="1"/>
</dbReference>
<dbReference type="PROSITE" id="PS51192">
    <property type="entry name" value="HELICASE_ATP_BIND_1"/>
    <property type="match status" value="1"/>
</dbReference>
<dbReference type="InterPro" id="IPR055227">
    <property type="entry name" value="HRQ1_WHD"/>
</dbReference>
<dbReference type="HOGENOM" id="CLU_000809_1_0_1"/>
<dbReference type="GeneID" id="7050175"/>
<dbReference type="GO" id="GO:0005524">
    <property type="term" value="F:ATP binding"/>
    <property type="evidence" value="ECO:0007669"/>
    <property type="project" value="UniProtKB-KW"/>
</dbReference>
<dbReference type="GO" id="GO:0005634">
    <property type="term" value="C:nucleus"/>
    <property type="evidence" value="ECO:0000318"/>
    <property type="project" value="GO_Central"/>
</dbReference>
<dbReference type="VEuPathDB" id="FungiDB:SJAG_02200"/>
<dbReference type="InterPro" id="IPR014001">
    <property type="entry name" value="Helicase_ATP-bd"/>
</dbReference>
<keyword evidence="2" id="KW-0067">ATP-binding</keyword>
<dbReference type="SUPFAM" id="SSF52540">
    <property type="entry name" value="P-loop containing nucleoside triphosphate hydrolases"/>
    <property type="match status" value="1"/>
</dbReference>
<dbReference type="EMBL" id="KE651166">
    <property type="protein sequence ID" value="EEB07119.1"/>
    <property type="molecule type" value="Genomic_DNA"/>
</dbReference>
<evidence type="ECO:0000259" key="5">
    <source>
        <dbReference type="PROSITE" id="PS51194"/>
    </source>
</evidence>
<gene>
    <name evidence="7" type="primary">hrq1</name>
    <name evidence="6" type="ORF">SJAG_02200</name>
</gene>
<dbReference type="GO" id="GO:0036297">
    <property type="term" value="P:interstrand cross-link repair"/>
    <property type="evidence" value="ECO:0000318"/>
    <property type="project" value="GO_Central"/>
</dbReference>
<dbReference type="Pfam" id="PF00270">
    <property type="entry name" value="DEAD"/>
    <property type="match status" value="1"/>
</dbReference>
<feature type="domain" description="Helicase C-terminal" evidence="5">
    <location>
        <begin position="529"/>
        <end position="687"/>
    </location>
</feature>
<dbReference type="AlphaFoldDB" id="B6K1T8"/>
<dbReference type="JaponicusDB" id="SJAG_02200">
    <property type="gene designation" value="hrq1"/>
</dbReference>
<dbReference type="Gene3D" id="3.40.50.300">
    <property type="entry name" value="P-loop containing nucleotide triphosphate hydrolases"/>
    <property type="match status" value="2"/>
</dbReference>
<dbReference type="CDD" id="cd17923">
    <property type="entry name" value="DEXHc_Hrq1-like"/>
    <property type="match status" value="1"/>
</dbReference>
<evidence type="ECO:0000313" key="8">
    <source>
        <dbReference type="Proteomes" id="UP000001744"/>
    </source>
</evidence>
<dbReference type="PROSITE" id="PS51194">
    <property type="entry name" value="HELICASE_CTER"/>
    <property type="match status" value="1"/>
</dbReference>